<dbReference type="SUPFAM" id="SSF48452">
    <property type="entry name" value="TPR-like"/>
    <property type="match status" value="1"/>
</dbReference>
<keyword evidence="1" id="KW-1133">Transmembrane helix</keyword>
<dbReference type="Proteomes" id="UP000606653">
    <property type="component" value="Unassembled WGS sequence"/>
</dbReference>
<organism evidence="2 3">
    <name type="scientific">Saccharibacillus kuerlensis</name>
    <dbReference type="NCBI Taxonomy" id="459527"/>
    <lineage>
        <taxon>Bacteria</taxon>
        <taxon>Bacillati</taxon>
        <taxon>Bacillota</taxon>
        <taxon>Bacilli</taxon>
        <taxon>Bacillales</taxon>
        <taxon>Paenibacillaceae</taxon>
        <taxon>Saccharibacillus</taxon>
    </lineage>
</organism>
<evidence type="ECO:0000313" key="3">
    <source>
        <dbReference type="Proteomes" id="UP000606653"/>
    </source>
</evidence>
<accession>A0ABQ2L1X2</accession>
<dbReference type="RefSeq" id="WP_018977809.1">
    <property type="nucleotide sequence ID" value="NZ_BMLN01000005.1"/>
</dbReference>
<protein>
    <recommendedName>
        <fullName evidence="4">Tetratricopeptide repeat protein</fullName>
    </recommendedName>
</protein>
<keyword evidence="1" id="KW-0472">Membrane</keyword>
<reference evidence="3" key="1">
    <citation type="journal article" date="2019" name="Int. J. Syst. Evol. Microbiol.">
        <title>The Global Catalogue of Microorganisms (GCM) 10K type strain sequencing project: providing services to taxonomists for standard genome sequencing and annotation.</title>
        <authorList>
            <consortium name="The Broad Institute Genomics Platform"/>
            <consortium name="The Broad Institute Genome Sequencing Center for Infectious Disease"/>
            <person name="Wu L."/>
            <person name="Ma J."/>
        </authorList>
    </citation>
    <scope>NUCLEOTIDE SEQUENCE [LARGE SCALE GENOMIC DNA]</scope>
    <source>
        <strain evidence="3">CGMCC 1.6964</strain>
    </source>
</reference>
<keyword evidence="1" id="KW-0812">Transmembrane</keyword>
<dbReference type="InterPro" id="IPR011990">
    <property type="entry name" value="TPR-like_helical_dom_sf"/>
</dbReference>
<name>A0ABQ2L1X2_9BACL</name>
<keyword evidence="3" id="KW-1185">Reference proteome</keyword>
<evidence type="ECO:0000313" key="2">
    <source>
        <dbReference type="EMBL" id="GGN99786.1"/>
    </source>
</evidence>
<proteinExistence type="predicted"/>
<comment type="caution">
    <text evidence="2">The sequence shown here is derived from an EMBL/GenBank/DDBJ whole genome shotgun (WGS) entry which is preliminary data.</text>
</comment>
<dbReference type="Gene3D" id="1.25.40.10">
    <property type="entry name" value="Tetratricopeptide repeat domain"/>
    <property type="match status" value="2"/>
</dbReference>
<feature type="transmembrane region" description="Helical" evidence="1">
    <location>
        <begin position="14"/>
        <end position="33"/>
    </location>
</feature>
<evidence type="ECO:0000256" key="1">
    <source>
        <dbReference type="SAM" id="Phobius"/>
    </source>
</evidence>
<evidence type="ECO:0008006" key="4">
    <source>
        <dbReference type="Google" id="ProtNLM"/>
    </source>
</evidence>
<sequence>MREGKFKRIVKSKMFLKIASGILICGIIAIYVATSSLRQYSSAKSMMNKQNYEGAITSFSALGDYKNSYTLLKESRYLLGEQFLENKDYIQAKAVFEELKSYENSEMNLLETNYQIGIQQFDDQDYEGAIETFNLTEGYKETEQWINESKYNHGKILMSEQNYEGARVVFESLGKFEDSTELVMNAKYNAGVKQFNEGNFDSSKLSFRSLEKEYKDSQVYLDKIAKHFSDVALIRPFIGTWEDENGWHQLIFTDNKVSSVFYPDSHDTQVYTFDLKVENNRVVSSGTSYFIENNKLYEVHEYNNDPTSYSKTASSTSVPEEKPSPTIGMTASEVRASNWGSPIDINTTTTEYVVLEQWVYNDYKYIYLEDGIVTSISE</sequence>
<dbReference type="EMBL" id="BMLN01000005">
    <property type="protein sequence ID" value="GGN99786.1"/>
    <property type="molecule type" value="Genomic_DNA"/>
</dbReference>
<gene>
    <name evidence="2" type="ORF">GCM10010969_20230</name>
</gene>